<feature type="binding site" evidence="1">
    <location>
        <position position="179"/>
    </location>
    <ligand>
        <name>(6S)-NADPHX</name>
        <dbReference type="ChEBI" id="CHEBI:64076"/>
    </ligand>
</feature>
<dbReference type="GO" id="GO:0000166">
    <property type="term" value="F:nucleotide binding"/>
    <property type="evidence" value="ECO:0007669"/>
    <property type="project" value="UniProtKB-KW"/>
</dbReference>
<sequence>MAKVFNVRKYSPGDSVLSREEVRKFDEWAIEQIGVPSCVLMENAGRGCAEVILEHLGDVENPKVCIFAGIGNNGGDGFVIARHLADAGCDVKVVTCGDQSKIKGDAKTNLDIVCKMEIGVFQLDMGLYGLDKRVEHFAKDSDIIVDALFGTGLKGALRGNYPELIDDINKLGKSVVAVDIPSGLNCNKGVPTEKQLAIKANFTVTFAAAKRGFTSTASREYTGDVYVAGIGIEPVRM</sequence>
<keyword evidence="1" id="KW-0479">Metal-binding</keyword>
<comment type="catalytic activity">
    <reaction evidence="1">
        <text>(6R)-NADPHX = (6S)-NADPHX</text>
        <dbReference type="Rhea" id="RHEA:32227"/>
        <dbReference type="ChEBI" id="CHEBI:64076"/>
        <dbReference type="ChEBI" id="CHEBI:64077"/>
        <dbReference type="EC" id="5.1.99.6"/>
    </reaction>
</comment>
<evidence type="ECO:0000313" key="4">
    <source>
        <dbReference type="Proteomes" id="UP000189674"/>
    </source>
</evidence>
<dbReference type="GO" id="GO:0000932">
    <property type="term" value="C:P-body"/>
    <property type="evidence" value="ECO:0007669"/>
    <property type="project" value="TreeGrafter"/>
</dbReference>
<dbReference type="GO" id="GO:0052856">
    <property type="term" value="F:NAD(P)HX epimerase activity"/>
    <property type="evidence" value="ECO:0007669"/>
    <property type="project" value="UniProtKB-UniRule"/>
</dbReference>
<dbReference type="AlphaFoldDB" id="A0A1U9NPU5"/>
<feature type="domain" description="YjeF N-terminal" evidence="2">
    <location>
        <begin position="22"/>
        <end position="237"/>
    </location>
</feature>
<keyword evidence="1" id="KW-0521">NADP</keyword>
<proteinExistence type="inferred from homology"/>
<feature type="binding site" evidence="1">
    <location>
        <position position="73"/>
    </location>
    <ligand>
        <name>K(+)</name>
        <dbReference type="ChEBI" id="CHEBI:29103"/>
    </ligand>
</feature>
<dbReference type="HAMAP" id="MF_01966">
    <property type="entry name" value="NADHX_epimerase"/>
    <property type="match status" value="1"/>
</dbReference>
<feature type="binding site" evidence="1">
    <location>
        <begin position="150"/>
        <end position="156"/>
    </location>
    <ligand>
        <name>(6S)-NADPHX</name>
        <dbReference type="ChEBI" id="CHEBI:64076"/>
    </ligand>
</feature>
<comment type="function">
    <text evidence="1">Catalyzes the epimerization of the S- and R-forms of NAD(P)HX, a damaged form of NAD(P)H that is a result of enzymatic or heat-dependent hydration. This is a prerequisite for the S-specific NAD(P)H-hydrate dehydratase to allow the repair of both epimers of NAD(P)HX.</text>
</comment>
<keyword evidence="1" id="KW-0630">Potassium</keyword>
<dbReference type="Pfam" id="PF03853">
    <property type="entry name" value="YjeF_N"/>
    <property type="match status" value="1"/>
</dbReference>
<dbReference type="Proteomes" id="UP000189674">
    <property type="component" value="Chromosome"/>
</dbReference>
<dbReference type="STRING" id="1936003.STSP2_02727"/>
<feature type="binding site" evidence="1">
    <location>
        <begin position="72"/>
        <end position="76"/>
    </location>
    <ligand>
        <name>(6S)-NADPHX</name>
        <dbReference type="ChEBI" id="CHEBI:64076"/>
    </ligand>
</feature>
<dbReference type="PROSITE" id="PS51385">
    <property type="entry name" value="YJEF_N"/>
    <property type="match status" value="1"/>
</dbReference>
<dbReference type="OrthoDB" id="9806925at2"/>
<dbReference type="EC" id="5.1.99.6" evidence="1"/>
<feature type="binding site" evidence="1">
    <location>
        <position position="146"/>
    </location>
    <ligand>
        <name>K(+)</name>
        <dbReference type="ChEBI" id="CHEBI:29103"/>
    </ligand>
</feature>
<dbReference type="NCBIfam" id="TIGR00197">
    <property type="entry name" value="yjeF_nterm"/>
    <property type="match status" value="1"/>
</dbReference>
<protein>
    <recommendedName>
        <fullName evidence="1">NAD(P)H-hydrate epimerase</fullName>
        <ecNumber evidence="1">5.1.99.6</ecNumber>
    </recommendedName>
    <alternativeName>
        <fullName evidence="1">NAD(P)HX epimerase</fullName>
    </alternativeName>
</protein>
<dbReference type="GO" id="GO:0033962">
    <property type="term" value="P:P-body assembly"/>
    <property type="evidence" value="ECO:0007669"/>
    <property type="project" value="TreeGrafter"/>
</dbReference>
<name>A0A1U9NPU5_9BACT</name>
<comment type="catalytic activity">
    <reaction evidence="1">
        <text>(6R)-NADHX = (6S)-NADHX</text>
        <dbReference type="Rhea" id="RHEA:32215"/>
        <dbReference type="ChEBI" id="CHEBI:64074"/>
        <dbReference type="ChEBI" id="CHEBI:64075"/>
        <dbReference type="EC" id="5.1.99.6"/>
    </reaction>
</comment>
<gene>
    <name evidence="3" type="primary">nnr_1</name>
    <name evidence="1" type="synonym">nnrE</name>
    <name evidence="3" type="ORF">STSP2_02727</name>
</gene>
<dbReference type="EMBL" id="CP019791">
    <property type="protein sequence ID" value="AQT69536.1"/>
    <property type="molecule type" value="Genomic_DNA"/>
</dbReference>
<dbReference type="GO" id="GO:0046872">
    <property type="term" value="F:metal ion binding"/>
    <property type="evidence" value="ECO:0007669"/>
    <property type="project" value="UniProtKB-KW"/>
</dbReference>
<feature type="binding site" evidence="1">
    <location>
        <position position="182"/>
    </location>
    <ligand>
        <name>K(+)</name>
        <dbReference type="ChEBI" id="CHEBI:29103"/>
    </ligand>
</feature>
<keyword evidence="1" id="KW-0520">NAD</keyword>
<dbReference type="InterPro" id="IPR036652">
    <property type="entry name" value="YjeF_N_dom_sf"/>
</dbReference>
<keyword evidence="1" id="KW-0547">Nucleotide-binding</keyword>
<evidence type="ECO:0000259" key="2">
    <source>
        <dbReference type="PROSITE" id="PS51385"/>
    </source>
</evidence>
<accession>A0A1U9NPU5</accession>
<dbReference type="SUPFAM" id="SSF64153">
    <property type="entry name" value="YjeF N-terminal domain-like"/>
    <property type="match status" value="1"/>
</dbReference>
<evidence type="ECO:0000313" key="3">
    <source>
        <dbReference type="EMBL" id="AQT69536.1"/>
    </source>
</evidence>
<comment type="similarity">
    <text evidence="1">Belongs to the NnrE/AIBP family.</text>
</comment>
<dbReference type="InterPro" id="IPR004443">
    <property type="entry name" value="YjeF_N_dom"/>
</dbReference>
<keyword evidence="1" id="KW-0413">Isomerase</keyword>
<organism evidence="3 4">
    <name type="scientific">Anaerohalosphaera lusitana</name>
    <dbReference type="NCBI Taxonomy" id="1936003"/>
    <lineage>
        <taxon>Bacteria</taxon>
        <taxon>Pseudomonadati</taxon>
        <taxon>Planctomycetota</taxon>
        <taxon>Phycisphaerae</taxon>
        <taxon>Sedimentisphaerales</taxon>
        <taxon>Anaerohalosphaeraceae</taxon>
        <taxon>Anaerohalosphaera</taxon>
    </lineage>
</organism>
<dbReference type="GO" id="GO:0031087">
    <property type="term" value="P:deadenylation-independent decapping of nuclear-transcribed mRNA"/>
    <property type="evidence" value="ECO:0007669"/>
    <property type="project" value="TreeGrafter"/>
</dbReference>
<feature type="binding site" evidence="1">
    <location>
        <position position="161"/>
    </location>
    <ligand>
        <name>(6S)-NADPHX</name>
        <dbReference type="ChEBI" id="CHEBI:64076"/>
    </ligand>
</feature>
<evidence type="ECO:0000256" key="1">
    <source>
        <dbReference type="HAMAP-Rule" id="MF_01966"/>
    </source>
</evidence>
<comment type="cofactor">
    <cofactor evidence="1">
        <name>K(+)</name>
        <dbReference type="ChEBI" id="CHEBI:29103"/>
    </cofactor>
    <text evidence="1">Binds 1 potassium ion per subunit.</text>
</comment>
<keyword evidence="4" id="KW-1185">Reference proteome</keyword>
<dbReference type="PANTHER" id="PTHR13612:SF0">
    <property type="entry name" value="ENHANCER OF MRNA-DECAPPING PROTEIN 3"/>
    <property type="match status" value="1"/>
</dbReference>
<dbReference type="PANTHER" id="PTHR13612">
    <property type="entry name" value="ENHANCER OF MRNA-DECAPPING PROTEIN 3"/>
    <property type="match status" value="1"/>
</dbReference>
<dbReference type="GO" id="GO:0003729">
    <property type="term" value="F:mRNA binding"/>
    <property type="evidence" value="ECO:0007669"/>
    <property type="project" value="TreeGrafter"/>
</dbReference>
<dbReference type="RefSeq" id="WP_146663215.1">
    <property type="nucleotide sequence ID" value="NZ_CP019791.1"/>
</dbReference>
<dbReference type="Gene3D" id="3.40.50.10260">
    <property type="entry name" value="YjeF N-terminal domain"/>
    <property type="match status" value="1"/>
</dbReference>
<reference evidence="4" key="1">
    <citation type="submission" date="2017-02" db="EMBL/GenBank/DDBJ databases">
        <title>Comparative genomics and description of representatives of a novel lineage of planctomycetes thriving in anoxic sediments.</title>
        <authorList>
            <person name="Spring S."/>
            <person name="Bunk B."/>
            <person name="Sproer C."/>
        </authorList>
    </citation>
    <scope>NUCLEOTIDE SEQUENCE [LARGE SCALE GENOMIC DNA]</scope>
    <source>
        <strain evidence="4">ST-NAGAB-D1</strain>
    </source>
</reference>
<dbReference type="KEGG" id="alus:STSP2_02727"/>